<dbReference type="RefSeq" id="WP_132348413.1">
    <property type="nucleotide sequence ID" value="NZ_CAWOLF010000042.1"/>
</dbReference>
<dbReference type="Proteomes" id="UP000295550">
    <property type="component" value="Unassembled WGS sequence"/>
</dbReference>
<dbReference type="AlphaFoldDB" id="A0A4R4ITJ3"/>
<organism evidence="1 2">
    <name type="scientific">Photorhabdus luminescens subsp. mexicana</name>
    <dbReference type="NCBI Taxonomy" id="2100167"/>
    <lineage>
        <taxon>Bacteria</taxon>
        <taxon>Pseudomonadati</taxon>
        <taxon>Pseudomonadota</taxon>
        <taxon>Gammaproteobacteria</taxon>
        <taxon>Enterobacterales</taxon>
        <taxon>Morganellaceae</taxon>
        <taxon>Photorhabdus</taxon>
    </lineage>
</organism>
<evidence type="ECO:0000313" key="2">
    <source>
        <dbReference type="Proteomes" id="UP000295550"/>
    </source>
</evidence>
<protein>
    <recommendedName>
        <fullName evidence="3">Lipoprotein</fullName>
    </recommendedName>
</protein>
<dbReference type="PROSITE" id="PS51257">
    <property type="entry name" value="PROKAR_LIPOPROTEIN"/>
    <property type="match status" value="1"/>
</dbReference>
<accession>A0A4R4ITJ3</accession>
<name>A0A4R4ITJ3_PHOLU</name>
<proteinExistence type="predicted"/>
<comment type="caution">
    <text evidence="1">The sequence shown here is derived from an EMBL/GenBank/DDBJ whole genome shotgun (WGS) entry which is preliminary data.</text>
</comment>
<gene>
    <name evidence="1" type="ORF">C5468_23020</name>
</gene>
<sequence length="126" mass="13642">MRKLFVICAGLVMLTGCSPTEGDAISKAKQSVQDNLKDPNSAEFSDVIFYPDAIHADDVIQGYVCGLVNAKNSLGGYSGNKRFAVRVSLGRGRDVINNPVILGENVADNVKEMQKEAYKKACTENK</sequence>
<evidence type="ECO:0008006" key="3">
    <source>
        <dbReference type="Google" id="ProtNLM"/>
    </source>
</evidence>
<dbReference type="EMBL" id="PUJX01000042">
    <property type="protein sequence ID" value="TDB44104.1"/>
    <property type="molecule type" value="Genomic_DNA"/>
</dbReference>
<reference evidence="1 2" key="1">
    <citation type="journal article" date="2019" name="Int. J. Syst. Evol. Microbiol.">
        <title>Photorhabdus khanii subsp. guanajuatensis subsp. nov., isolated from Heterorhabditis atacamensis, and Photorhabdus luminescens subsp. mexicana subsp. nov., isolated from Heterorhabditis mexicana entomopathogenic nematodes.</title>
        <authorList>
            <person name="Machado R.A.R."/>
            <person name="Bruno P."/>
            <person name="Arce C.C.M."/>
            <person name="Liechti N."/>
            <person name="Kohler A."/>
            <person name="Bernal J."/>
            <person name="Bruggmann R."/>
            <person name="Turlings T.C.J."/>
        </authorList>
    </citation>
    <scope>NUCLEOTIDE SEQUENCE [LARGE SCALE GENOMIC DNA]</scope>
    <source>
        <strain evidence="1 2">MEX47-22</strain>
    </source>
</reference>
<evidence type="ECO:0000313" key="1">
    <source>
        <dbReference type="EMBL" id="TDB44104.1"/>
    </source>
</evidence>